<gene>
    <name evidence="2" type="ORF">B5M09_008817</name>
</gene>
<feature type="compositionally biased region" description="Basic and acidic residues" evidence="1">
    <location>
        <begin position="97"/>
        <end position="108"/>
    </location>
</feature>
<sequence>MHDPFVHGDRATELRHGRRAFRRVLPHVGLPFGKYVPSVERGSDDVLPTMPLDPCMMGQKREHPPVEEGVGQVDKNAHAAMSRAPRFGVSSPCQQDAAKHASRAEKHGAVRVPTPQSHPLGLPSVPHSKPALKVPGLHDHGVAMRLREVDIIYDPELCEVG</sequence>
<dbReference type="AlphaFoldDB" id="A0A3R7XE10"/>
<protein>
    <submittedName>
        <fullName evidence="2">Uncharacterized protein</fullName>
    </submittedName>
</protein>
<evidence type="ECO:0000313" key="3">
    <source>
        <dbReference type="Proteomes" id="UP000284702"/>
    </source>
</evidence>
<dbReference type="Proteomes" id="UP000284702">
    <property type="component" value="Unassembled WGS sequence"/>
</dbReference>
<proteinExistence type="predicted"/>
<accession>A0A3R7XE10</accession>
<dbReference type="EMBL" id="MZMZ02005942">
    <property type="protein sequence ID" value="RQM11552.1"/>
    <property type="molecule type" value="Genomic_DNA"/>
</dbReference>
<evidence type="ECO:0000313" key="2">
    <source>
        <dbReference type="EMBL" id="RQM11552.1"/>
    </source>
</evidence>
<name>A0A3R7XE10_APHAT</name>
<keyword evidence="3" id="KW-1185">Reference proteome</keyword>
<comment type="caution">
    <text evidence="2">The sequence shown here is derived from an EMBL/GenBank/DDBJ whole genome shotgun (WGS) entry which is preliminary data.</text>
</comment>
<reference evidence="2" key="1">
    <citation type="submission" date="2018-07" db="EMBL/GenBank/DDBJ databases">
        <title>Annotation of Aphanomyces astaci genome assembly.</title>
        <authorList>
            <person name="Studholme D.J."/>
        </authorList>
    </citation>
    <scope>NUCLEOTIDE SEQUENCE [LARGE SCALE GENOMIC DNA]</scope>
    <source>
        <strain evidence="2">Pc</strain>
    </source>
</reference>
<feature type="region of interest" description="Disordered" evidence="1">
    <location>
        <begin position="86"/>
        <end position="129"/>
    </location>
</feature>
<evidence type="ECO:0000256" key="1">
    <source>
        <dbReference type="SAM" id="MobiDB-lite"/>
    </source>
</evidence>
<organism evidence="2 3">
    <name type="scientific">Aphanomyces astaci</name>
    <name type="common">Crayfish plague agent</name>
    <dbReference type="NCBI Taxonomy" id="112090"/>
    <lineage>
        <taxon>Eukaryota</taxon>
        <taxon>Sar</taxon>
        <taxon>Stramenopiles</taxon>
        <taxon>Oomycota</taxon>
        <taxon>Saprolegniomycetes</taxon>
        <taxon>Saprolegniales</taxon>
        <taxon>Verrucalvaceae</taxon>
        <taxon>Aphanomyces</taxon>
    </lineage>
</organism>